<evidence type="ECO:0000256" key="7">
    <source>
        <dbReference type="PROSITE-ProRule" id="PRU00117"/>
    </source>
</evidence>
<feature type="compositionally biased region" description="Gly residues" evidence="8">
    <location>
        <begin position="202"/>
        <end position="218"/>
    </location>
</feature>
<dbReference type="InterPro" id="IPR004087">
    <property type="entry name" value="KH_dom"/>
</dbReference>
<comment type="cofactor">
    <cofactor evidence="1">
        <name>Mg(2+)</name>
        <dbReference type="ChEBI" id="CHEBI:18420"/>
    </cofactor>
</comment>
<dbReference type="InterPro" id="IPR008162">
    <property type="entry name" value="Pyrophosphatase"/>
</dbReference>
<dbReference type="Pfam" id="PF00013">
    <property type="entry name" value="KH_1"/>
    <property type="match status" value="2"/>
</dbReference>
<dbReference type="Pfam" id="PF00719">
    <property type="entry name" value="Pyrophosphatase"/>
    <property type="match status" value="1"/>
</dbReference>
<protein>
    <recommendedName>
        <fullName evidence="3">inorganic diphosphatase</fullName>
        <ecNumber evidence="3">3.6.1.1</ecNumber>
    </recommendedName>
</protein>
<dbReference type="CDD" id="cd00105">
    <property type="entry name" value="KH-I"/>
    <property type="match status" value="2"/>
</dbReference>
<evidence type="ECO:0000256" key="3">
    <source>
        <dbReference type="ARBA" id="ARBA00012146"/>
    </source>
</evidence>
<name>A0A7J6MRX4_PEROL</name>
<dbReference type="PANTHER" id="PTHR10286">
    <property type="entry name" value="INORGANIC PYROPHOSPHATASE"/>
    <property type="match status" value="1"/>
</dbReference>
<dbReference type="EMBL" id="JABANN010000032">
    <property type="protein sequence ID" value="KAF4674335.1"/>
    <property type="molecule type" value="Genomic_DNA"/>
</dbReference>
<keyword evidence="4" id="KW-0479">Metal-binding</keyword>
<evidence type="ECO:0000259" key="9">
    <source>
        <dbReference type="SMART" id="SM00322"/>
    </source>
</evidence>
<feature type="domain" description="K Homology" evidence="9">
    <location>
        <begin position="100"/>
        <end position="170"/>
    </location>
</feature>
<dbReference type="SUPFAM" id="SSF50324">
    <property type="entry name" value="Inorganic pyrophosphatase"/>
    <property type="match status" value="1"/>
</dbReference>
<sequence>MSAPPIPSSFSRPTESANPMERVIEVPQKAVGKAIGKGGDSIKRIRNETGARVEVDQSTKEQGFSRFVVTAPHMDQVERAVEQLNEIIRSCESCDFLRPGDTERRVPLPEDKVGDVIGPRACVLDELKRRSGCRMDVVVKVPVGEMKYARIVGPPEACAIGAFLVNEVVNGNFDVGGVIRKYSERTGQQLFNPDHDMRRKGGGPGGVPGGKGNFGKGNFGTPERYQNPRNYADMGGPNFRTSPYGGGKGAGSRFGDGMGPQGHWSRPCENPGRNWQSIPPPPLPAGGYGSQGVGNYAGKTAVGHGMMASNAILKFKIPTFAYDKVMGVENDVLRRISRETSSQISELAGRDEIGQATLLLEAASQAAVDSAIRELEEVIFTCEKPIPGPGESQEFLPMYAADAAKMEGYRSSVIDDLKKRSGCRMEVTLARPDADADDNMLTIVGSAEQVKIGMMLAAQVLSGQIDSQAIERRFREAHAGCPGEASSLLPSGPLAVHYLIGHLRIEPVDPGLPSRTFSSSIDHVSLVECVTSFPIVEGPRMPKAHLILVGIVPLIFGAQFIFKPMLSTSSLLSRPSFAFVTARALWRPLAARCLSTASSPSLPTYSVRTEGQTLTDKYRVFITGEAGSVVSPWHDIPLWSRPGEKWKETGLHCNYIAEIQHGMRAKFEVATKEPHNPIRQDTKSDGKLRFYGKEPCFNYGALPQTWEDPSAQDAETKLYGDRDPLDLVELSEAPLPTGTLTEVKILGCFCLLDQGEVDWKVLAINTGDAWSKRLGSLDDVEKYMPGRVEEVMHWFKTYKMLEGKPENEIGYGGQALPLERAFEVITTAHVGFALFSGQTHLI</sequence>
<dbReference type="GO" id="GO:0003723">
    <property type="term" value="F:RNA binding"/>
    <property type="evidence" value="ECO:0007669"/>
    <property type="project" value="UniProtKB-UniRule"/>
</dbReference>
<dbReference type="GO" id="GO:0004427">
    <property type="term" value="F:inorganic diphosphate phosphatase activity"/>
    <property type="evidence" value="ECO:0007669"/>
    <property type="project" value="UniProtKB-EC"/>
</dbReference>
<evidence type="ECO:0000256" key="1">
    <source>
        <dbReference type="ARBA" id="ARBA00001946"/>
    </source>
</evidence>
<keyword evidence="7" id="KW-0694">RNA-binding</keyword>
<feature type="region of interest" description="Disordered" evidence="8">
    <location>
        <begin position="1"/>
        <end position="20"/>
    </location>
</feature>
<feature type="region of interest" description="Disordered" evidence="8">
    <location>
        <begin position="254"/>
        <end position="286"/>
    </location>
</feature>
<dbReference type="GO" id="GO:0006796">
    <property type="term" value="P:phosphate-containing compound metabolic process"/>
    <property type="evidence" value="ECO:0007669"/>
    <property type="project" value="InterPro"/>
</dbReference>
<dbReference type="EC" id="3.6.1.1" evidence="3"/>
<comment type="caution">
    <text evidence="10">The sequence shown here is derived from an EMBL/GenBank/DDBJ whole genome shotgun (WGS) entry which is preliminary data.</text>
</comment>
<dbReference type="Gene3D" id="3.90.80.10">
    <property type="entry name" value="Inorganic pyrophosphatase"/>
    <property type="match status" value="1"/>
</dbReference>
<reference evidence="10 11" key="1">
    <citation type="submission" date="2020-04" db="EMBL/GenBank/DDBJ databases">
        <title>Perkinsus olseni comparative genomics.</title>
        <authorList>
            <person name="Bogema D.R."/>
        </authorList>
    </citation>
    <scope>NUCLEOTIDE SEQUENCE [LARGE SCALE GENOMIC DNA]</scope>
    <source>
        <strain evidence="10">ATCC PRA-31</strain>
    </source>
</reference>
<dbReference type="GO" id="GO:0000287">
    <property type="term" value="F:magnesium ion binding"/>
    <property type="evidence" value="ECO:0007669"/>
    <property type="project" value="InterPro"/>
</dbReference>
<organism evidence="10 11">
    <name type="scientific">Perkinsus olseni</name>
    <name type="common">Perkinsus atlanticus</name>
    <dbReference type="NCBI Taxonomy" id="32597"/>
    <lineage>
        <taxon>Eukaryota</taxon>
        <taxon>Sar</taxon>
        <taxon>Alveolata</taxon>
        <taxon>Perkinsozoa</taxon>
        <taxon>Perkinsea</taxon>
        <taxon>Perkinsida</taxon>
        <taxon>Perkinsidae</taxon>
        <taxon>Perkinsus</taxon>
    </lineage>
</organism>
<keyword evidence="5" id="KW-0378">Hydrolase</keyword>
<evidence type="ECO:0000313" key="11">
    <source>
        <dbReference type="Proteomes" id="UP000572268"/>
    </source>
</evidence>
<dbReference type="GO" id="GO:0005737">
    <property type="term" value="C:cytoplasm"/>
    <property type="evidence" value="ECO:0007669"/>
    <property type="project" value="InterPro"/>
</dbReference>
<keyword evidence="6" id="KW-0460">Magnesium</keyword>
<dbReference type="SUPFAM" id="SSF54791">
    <property type="entry name" value="Eukaryotic type KH-domain (KH-domain type I)"/>
    <property type="match status" value="2"/>
</dbReference>
<dbReference type="PROSITE" id="PS50084">
    <property type="entry name" value="KH_TYPE_1"/>
    <property type="match status" value="2"/>
</dbReference>
<dbReference type="Gene3D" id="3.30.1370.10">
    <property type="entry name" value="K Homology domain, type 1"/>
    <property type="match status" value="2"/>
</dbReference>
<dbReference type="InterPro" id="IPR004088">
    <property type="entry name" value="KH_dom_type_1"/>
</dbReference>
<evidence type="ECO:0000256" key="2">
    <source>
        <dbReference type="ARBA" id="ARBA00006220"/>
    </source>
</evidence>
<gene>
    <name evidence="10" type="ORF">FOL46_005309</name>
</gene>
<dbReference type="InterPro" id="IPR036612">
    <property type="entry name" value="KH_dom_type_1_sf"/>
</dbReference>
<evidence type="ECO:0000256" key="8">
    <source>
        <dbReference type="SAM" id="MobiDB-lite"/>
    </source>
</evidence>
<evidence type="ECO:0000256" key="4">
    <source>
        <dbReference type="ARBA" id="ARBA00022723"/>
    </source>
</evidence>
<dbReference type="Proteomes" id="UP000572268">
    <property type="component" value="Unassembled WGS sequence"/>
</dbReference>
<feature type="domain" description="K Homology" evidence="9">
    <location>
        <begin position="309"/>
        <end position="380"/>
    </location>
</feature>
<evidence type="ECO:0000256" key="6">
    <source>
        <dbReference type="ARBA" id="ARBA00022842"/>
    </source>
</evidence>
<dbReference type="InterPro" id="IPR036649">
    <property type="entry name" value="Pyrophosphatase_sf"/>
</dbReference>
<dbReference type="SMART" id="SM00322">
    <property type="entry name" value="KH"/>
    <property type="match status" value="3"/>
</dbReference>
<comment type="similarity">
    <text evidence="2">Belongs to the PPase family.</text>
</comment>
<accession>A0A7J6MRX4</accession>
<feature type="compositionally biased region" description="Polar residues" evidence="8">
    <location>
        <begin position="8"/>
        <end position="17"/>
    </location>
</feature>
<dbReference type="AlphaFoldDB" id="A0A7J6MRX4"/>
<evidence type="ECO:0000256" key="5">
    <source>
        <dbReference type="ARBA" id="ARBA00022801"/>
    </source>
</evidence>
<evidence type="ECO:0000313" key="10">
    <source>
        <dbReference type="EMBL" id="KAF4674335.1"/>
    </source>
</evidence>
<feature type="domain" description="K Homology" evidence="9">
    <location>
        <begin position="18"/>
        <end position="89"/>
    </location>
</feature>
<feature type="region of interest" description="Disordered" evidence="8">
    <location>
        <begin position="190"/>
        <end position="226"/>
    </location>
</feature>
<proteinExistence type="inferred from homology"/>